<keyword evidence="3" id="KW-1185">Reference proteome</keyword>
<feature type="transmembrane region" description="Helical" evidence="1">
    <location>
        <begin position="211"/>
        <end position="231"/>
    </location>
</feature>
<feature type="transmembrane region" description="Helical" evidence="1">
    <location>
        <begin position="251"/>
        <end position="274"/>
    </location>
</feature>
<evidence type="ECO:0000313" key="2">
    <source>
        <dbReference type="EMBL" id="NVO79504.1"/>
    </source>
</evidence>
<comment type="caution">
    <text evidence="2">The sequence shown here is derived from an EMBL/GenBank/DDBJ whole genome shotgun (WGS) entry which is preliminary data.</text>
</comment>
<dbReference type="Gene3D" id="1.20.120.1630">
    <property type="match status" value="1"/>
</dbReference>
<feature type="transmembrane region" description="Helical" evidence="1">
    <location>
        <begin position="123"/>
        <end position="143"/>
    </location>
</feature>
<accession>A0A850QT13</accession>
<feature type="transmembrane region" description="Helical" evidence="1">
    <location>
        <begin position="169"/>
        <end position="191"/>
    </location>
</feature>
<reference evidence="2 3" key="1">
    <citation type="submission" date="2020-06" db="EMBL/GenBank/DDBJ databases">
        <authorList>
            <person name="Qiu C."/>
            <person name="Liu Z."/>
        </authorList>
    </citation>
    <scope>NUCLEOTIDE SEQUENCE [LARGE SCALE GENOMIC DNA]</scope>
    <source>
        <strain evidence="2 3">EM 1</strain>
    </source>
</reference>
<dbReference type="RefSeq" id="WP_176805231.1">
    <property type="nucleotide sequence ID" value="NZ_JABXYJ010000018.1"/>
</dbReference>
<feature type="transmembrane region" description="Helical" evidence="1">
    <location>
        <begin position="14"/>
        <end position="35"/>
    </location>
</feature>
<keyword evidence="1" id="KW-0812">Transmembrane</keyword>
<feature type="transmembrane region" description="Helical" evidence="1">
    <location>
        <begin position="300"/>
        <end position="319"/>
    </location>
</feature>
<dbReference type="AlphaFoldDB" id="A0A850QT13"/>
<evidence type="ECO:0000256" key="1">
    <source>
        <dbReference type="SAM" id="Phobius"/>
    </source>
</evidence>
<protein>
    <recommendedName>
        <fullName evidence="4">Protein-S-isoprenylcysteine O-methyltransferase Ste14</fullName>
    </recommendedName>
</protein>
<feature type="transmembrane region" description="Helical" evidence="1">
    <location>
        <begin position="68"/>
        <end position="86"/>
    </location>
</feature>
<sequence>MNAAVLKKIDVSPLFRFFANYGSAVFLSWLGYYFFTEIALFHLDSFRFTWEPQLVTWKSGYVFTVKSFWRSVLLVYVFCLPVYFYLRNDTLSKGALVLQSVLFVLTGRLSVLTERHKLAVRFFLVKMVFVPYILAIFLAHLRVTNYKLVDLWRYFHMDVLDRPFFAPDLNWLIIECVLAVVYFFDVVPFLVGYLAESKFLNNEIKSVETTLAGWVICLIYYSPFNLAFAAFFVRDVPEYVHPFAIGAFGDYLYFILNVGAVLCLACYASASVSLGWRSGNLVSRGVVTSGLYSVVRHPAYSFKSVAWLLFALGASLHSYLSGQPWLWRLVALSVWVFGYYLRAVTEERHLSGTDPDYLTYMQSVPYRFIPRIF</sequence>
<proteinExistence type="predicted"/>
<organism evidence="2 3">
    <name type="scientific">Undibacterium oligocarboniphilum</name>
    <dbReference type="NCBI Taxonomy" id="666702"/>
    <lineage>
        <taxon>Bacteria</taxon>
        <taxon>Pseudomonadati</taxon>
        <taxon>Pseudomonadota</taxon>
        <taxon>Betaproteobacteria</taxon>
        <taxon>Burkholderiales</taxon>
        <taxon>Oxalobacteraceae</taxon>
        <taxon>Undibacterium</taxon>
    </lineage>
</organism>
<dbReference type="EMBL" id="JABXYJ010000018">
    <property type="protein sequence ID" value="NVO79504.1"/>
    <property type="molecule type" value="Genomic_DNA"/>
</dbReference>
<evidence type="ECO:0008006" key="4">
    <source>
        <dbReference type="Google" id="ProtNLM"/>
    </source>
</evidence>
<name>A0A850QT13_9BURK</name>
<dbReference type="Proteomes" id="UP000588051">
    <property type="component" value="Unassembled WGS sequence"/>
</dbReference>
<gene>
    <name evidence="2" type="ORF">HV832_16930</name>
</gene>
<keyword evidence="1" id="KW-0472">Membrane</keyword>
<keyword evidence="1" id="KW-1133">Transmembrane helix</keyword>
<evidence type="ECO:0000313" key="3">
    <source>
        <dbReference type="Proteomes" id="UP000588051"/>
    </source>
</evidence>